<feature type="transmembrane region" description="Helical" evidence="1">
    <location>
        <begin position="126"/>
        <end position="148"/>
    </location>
</feature>
<dbReference type="STRING" id="264697.ABE28_017960"/>
<dbReference type="RefSeq" id="WP_064465734.1">
    <property type="nucleotide sequence ID" value="NZ_JBCNGE010000001.1"/>
</dbReference>
<sequence length="216" mass="24580">MKLKLQLMIAFIVSVFALIGFSFMAFAVSANDYLKFDSEVISVVQGWESPILTGIMKFFTYIGSTGSIIILSLFILIFLYKVLKHRLELVLFIAVMAGSPLLNAVVKLCFQRTRPDLHRLIEIGGYSFPSGHAMNAMSLYGILTFLLWRHIKVKWGRMLLIVMSTLMILTIGISRIYLGVHYPSDIIAGYLAGGFWIAMSIWFFQRYQDRRQDKSG</sequence>
<dbReference type="CDD" id="cd03392">
    <property type="entry name" value="PAP2_like_2"/>
    <property type="match status" value="1"/>
</dbReference>
<keyword evidence="1" id="KW-1133">Transmembrane helix</keyword>
<gene>
    <name evidence="3" type="ORF">ABE28_017960</name>
</gene>
<name>A0A1B3XST2_9BACI</name>
<keyword evidence="4" id="KW-1185">Reference proteome</keyword>
<keyword evidence="1" id="KW-0812">Transmembrane</keyword>
<dbReference type="PANTHER" id="PTHR14969">
    <property type="entry name" value="SPHINGOSINE-1-PHOSPHATE PHOSPHOHYDROLASE"/>
    <property type="match status" value="1"/>
</dbReference>
<feature type="transmembrane region" description="Helical" evidence="1">
    <location>
        <begin position="186"/>
        <end position="204"/>
    </location>
</feature>
<organism evidence="3 4">
    <name type="scientific">Peribacillus muralis</name>
    <dbReference type="NCBI Taxonomy" id="264697"/>
    <lineage>
        <taxon>Bacteria</taxon>
        <taxon>Bacillati</taxon>
        <taxon>Bacillota</taxon>
        <taxon>Bacilli</taxon>
        <taxon>Bacillales</taxon>
        <taxon>Bacillaceae</taxon>
        <taxon>Peribacillus</taxon>
    </lineage>
</organism>
<dbReference type="SUPFAM" id="SSF48317">
    <property type="entry name" value="Acid phosphatase/Vanadium-dependent haloperoxidase"/>
    <property type="match status" value="1"/>
</dbReference>
<dbReference type="PANTHER" id="PTHR14969:SF13">
    <property type="entry name" value="AT30094P"/>
    <property type="match status" value="1"/>
</dbReference>
<dbReference type="AlphaFoldDB" id="A0A1B3XST2"/>
<dbReference type="InterPro" id="IPR000326">
    <property type="entry name" value="PAP2/HPO"/>
</dbReference>
<evidence type="ECO:0000313" key="3">
    <source>
        <dbReference type="EMBL" id="AOH56253.1"/>
    </source>
</evidence>
<feature type="transmembrane region" description="Helical" evidence="1">
    <location>
        <begin position="87"/>
        <end position="106"/>
    </location>
</feature>
<dbReference type="InterPro" id="IPR036938">
    <property type="entry name" value="PAP2/HPO_sf"/>
</dbReference>
<dbReference type="Pfam" id="PF01569">
    <property type="entry name" value="PAP2"/>
    <property type="match status" value="1"/>
</dbReference>
<reference evidence="3 4" key="1">
    <citation type="submission" date="2016-08" db="EMBL/GenBank/DDBJ databases">
        <title>Complete genome sequence of Bacillus muralis G25-68, a strain with toxicity to nematodes.</title>
        <authorList>
            <person name="Zheng Z."/>
        </authorList>
    </citation>
    <scope>NUCLEOTIDE SEQUENCE [LARGE SCALE GENOMIC DNA]</scope>
    <source>
        <strain evidence="3 4">G25-68</strain>
    </source>
</reference>
<dbReference type="OrthoDB" id="9789113at2"/>
<dbReference type="SMART" id="SM00014">
    <property type="entry name" value="acidPPc"/>
    <property type="match status" value="1"/>
</dbReference>
<dbReference type="Gene3D" id="1.20.144.10">
    <property type="entry name" value="Phosphatidic acid phosphatase type 2/haloperoxidase"/>
    <property type="match status" value="2"/>
</dbReference>
<feature type="transmembrane region" description="Helical" evidence="1">
    <location>
        <begin position="7"/>
        <end position="28"/>
    </location>
</feature>
<dbReference type="Proteomes" id="UP000077926">
    <property type="component" value="Chromosome"/>
</dbReference>
<evidence type="ECO:0000259" key="2">
    <source>
        <dbReference type="SMART" id="SM00014"/>
    </source>
</evidence>
<keyword evidence="1" id="KW-0472">Membrane</keyword>
<dbReference type="EMBL" id="CP017080">
    <property type="protein sequence ID" value="AOH56253.1"/>
    <property type="molecule type" value="Genomic_DNA"/>
</dbReference>
<evidence type="ECO:0000313" key="4">
    <source>
        <dbReference type="Proteomes" id="UP000077926"/>
    </source>
</evidence>
<dbReference type="KEGG" id="bmur:ABE28_017960"/>
<accession>A0A1B3XST2</accession>
<evidence type="ECO:0000256" key="1">
    <source>
        <dbReference type="SAM" id="Phobius"/>
    </source>
</evidence>
<feature type="transmembrane region" description="Helical" evidence="1">
    <location>
        <begin position="58"/>
        <end position="80"/>
    </location>
</feature>
<feature type="domain" description="Phosphatidic acid phosphatase type 2/haloperoxidase" evidence="2">
    <location>
        <begin position="89"/>
        <end position="201"/>
    </location>
</feature>
<proteinExistence type="predicted"/>
<protein>
    <submittedName>
        <fullName evidence="3">Phosphoesterase PA-phosphatase</fullName>
    </submittedName>
</protein>
<feature type="transmembrane region" description="Helical" evidence="1">
    <location>
        <begin position="160"/>
        <end position="180"/>
    </location>
</feature>